<gene>
    <name evidence="3" type="ORF">GCM10023205_34750</name>
</gene>
<dbReference type="PROSITE" id="PS00934">
    <property type="entry name" value="GLYOXALASE_I_1"/>
    <property type="match status" value="1"/>
</dbReference>
<dbReference type="Proteomes" id="UP001500466">
    <property type="component" value="Unassembled WGS sequence"/>
</dbReference>
<evidence type="ECO:0000313" key="4">
    <source>
        <dbReference type="Proteomes" id="UP001500466"/>
    </source>
</evidence>
<protein>
    <recommendedName>
        <fullName evidence="2">VOC domain-containing protein</fullName>
    </recommendedName>
</protein>
<keyword evidence="1" id="KW-0479">Metal-binding</keyword>
<organism evidence="3 4">
    <name type="scientific">Yinghuangia aomiensis</name>
    <dbReference type="NCBI Taxonomy" id="676205"/>
    <lineage>
        <taxon>Bacteria</taxon>
        <taxon>Bacillati</taxon>
        <taxon>Actinomycetota</taxon>
        <taxon>Actinomycetes</taxon>
        <taxon>Kitasatosporales</taxon>
        <taxon>Streptomycetaceae</taxon>
        <taxon>Yinghuangia</taxon>
    </lineage>
</organism>
<reference evidence="4" key="1">
    <citation type="journal article" date="2019" name="Int. J. Syst. Evol. Microbiol.">
        <title>The Global Catalogue of Microorganisms (GCM) 10K type strain sequencing project: providing services to taxonomists for standard genome sequencing and annotation.</title>
        <authorList>
            <consortium name="The Broad Institute Genomics Platform"/>
            <consortium name="The Broad Institute Genome Sequencing Center for Infectious Disease"/>
            <person name="Wu L."/>
            <person name="Ma J."/>
        </authorList>
    </citation>
    <scope>NUCLEOTIDE SEQUENCE [LARGE SCALE GENOMIC DNA]</scope>
    <source>
        <strain evidence="4">JCM 17986</strain>
    </source>
</reference>
<dbReference type="InterPro" id="IPR029068">
    <property type="entry name" value="Glyas_Bleomycin-R_OHBP_Dase"/>
</dbReference>
<evidence type="ECO:0000256" key="1">
    <source>
        <dbReference type="ARBA" id="ARBA00022723"/>
    </source>
</evidence>
<comment type="caution">
    <text evidence="3">The sequence shown here is derived from an EMBL/GenBank/DDBJ whole genome shotgun (WGS) entry which is preliminary data.</text>
</comment>
<dbReference type="CDD" id="cd06587">
    <property type="entry name" value="VOC"/>
    <property type="match status" value="1"/>
</dbReference>
<keyword evidence="4" id="KW-1185">Reference proteome</keyword>
<dbReference type="InterPro" id="IPR018146">
    <property type="entry name" value="Glyoxalase_1_CS"/>
</dbReference>
<accession>A0ABP9HBX9</accession>
<evidence type="ECO:0000313" key="3">
    <source>
        <dbReference type="EMBL" id="GAA4967055.1"/>
    </source>
</evidence>
<dbReference type="RefSeq" id="WP_345676411.1">
    <property type="nucleotide sequence ID" value="NZ_BAABHS010000011.1"/>
</dbReference>
<dbReference type="SUPFAM" id="SSF54593">
    <property type="entry name" value="Glyoxalase/Bleomycin resistance protein/Dihydroxybiphenyl dioxygenase"/>
    <property type="match status" value="1"/>
</dbReference>
<dbReference type="InterPro" id="IPR004360">
    <property type="entry name" value="Glyas_Fos-R_dOase_dom"/>
</dbReference>
<evidence type="ECO:0000259" key="2">
    <source>
        <dbReference type="PROSITE" id="PS51819"/>
    </source>
</evidence>
<dbReference type="Pfam" id="PF00903">
    <property type="entry name" value="Glyoxalase"/>
    <property type="match status" value="1"/>
</dbReference>
<feature type="domain" description="VOC" evidence="2">
    <location>
        <begin position="7"/>
        <end position="126"/>
    </location>
</feature>
<dbReference type="PROSITE" id="PS51819">
    <property type="entry name" value="VOC"/>
    <property type="match status" value="1"/>
</dbReference>
<sequence>MREVIVGFSHIQLVVRDVDASAAFYRAVLGLEDLASGTLESGAYAALRHPTAGFVVGMQTAVDGGSAATAGIDHLAFAVADLGTLERLRGELAAAGFAPGDIFEEAVSCNLRLTDPDGLVLELSAPKRQ</sequence>
<dbReference type="InterPro" id="IPR037523">
    <property type="entry name" value="VOC_core"/>
</dbReference>
<dbReference type="Gene3D" id="3.10.180.10">
    <property type="entry name" value="2,3-Dihydroxybiphenyl 1,2-Dioxygenase, domain 1"/>
    <property type="match status" value="1"/>
</dbReference>
<name>A0ABP9HBX9_9ACTN</name>
<proteinExistence type="predicted"/>
<dbReference type="EMBL" id="BAABHS010000011">
    <property type="protein sequence ID" value="GAA4967055.1"/>
    <property type="molecule type" value="Genomic_DNA"/>
</dbReference>